<proteinExistence type="predicted"/>
<name>A0ACB5UBJ4_CANBO</name>
<keyword evidence="2" id="KW-1185">Reference proteome</keyword>
<evidence type="ECO:0000313" key="1">
    <source>
        <dbReference type="EMBL" id="GMF06473.1"/>
    </source>
</evidence>
<protein>
    <submittedName>
        <fullName evidence="1">Unnamed protein product</fullName>
    </submittedName>
</protein>
<dbReference type="EMBL" id="BSXV01008573">
    <property type="protein sequence ID" value="GMF06473.1"/>
    <property type="molecule type" value="Genomic_DNA"/>
</dbReference>
<evidence type="ECO:0000313" key="2">
    <source>
        <dbReference type="Proteomes" id="UP001165101"/>
    </source>
</evidence>
<organism evidence="1 2">
    <name type="scientific">Candida boidinii</name>
    <name type="common">Yeast</name>
    <dbReference type="NCBI Taxonomy" id="5477"/>
    <lineage>
        <taxon>Eukaryota</taxon>
        <taxon>Fungi</taxon>
        <taxon>Dikarya</taxon>
        <taxon>Ascomycota</taxon>
        <taxon>Saccharomycotina</taxon>
        <taxon>Pichiomycetes</taxon>
        <taxon>Pichiales</taxon>
        <taxon>Pichiaceae</taxon>
        <taxon>Ogataea</taxon>
        <taxon>Ogataea/Candida clade</taxon>
    </lineage>
</organism>
<reference evidence="1" key="1">
    <citation type="submission" date="2023-04" db="EMBL/GenBank/DDBJ databases">
        <title>Candida boidinii NBRC 1967.</title>
        <authorList>
            <person name="Ichikawa N."/>
            <person name="Sato H."/>
            <person name="Tonouchi N."/>
        </authorList>
    </citation>
    <scope>NUCLEOTIDE SEQUENCE</scope>
    <source>
        <strain evidence="1">NBRC 1967</strain>
    </source>
</reference>
<sequence length="101" mass="11765">MLYPKEDKENRRLLYQCRNCRYSELADDSKVYRHELITNIGETAGVVEDIGSDPTLPRSDKQCPKCGNTECVFFQSQQKRNDTSMVLFFVCLDCKNVFRSQ</sequence>
<dbReference type="Proteomes" id="UP001165101">
    <property type="component" value="Unassembled WGS sequence"/>
</dbReference>
<accession>A0ACB5UBJ4</accession>
<gene>
    <name evidence="1" type="ORF">Cboi01_000669800</name>
</gene>
<comment type="caution">
    <text evidence="1">The sequence shown here is derived from an EMBL/GenBank/DDBJ whole genome shotgun (WGS) entry which is preliminary data.</text>
</comment>